<reference evidence="4" key="1">
    <citation type="journal article" date="2005" name="Nature">
        <title>Sequencing of Aspergillus nidulans and comparative analysis with A. fumigatus and A. oryzae.</title>
        <authorList>
            <person name="Galagan J.E."/>
            <person name="Calvo S.E."/>
            <person name="Cuomo C."/>
            <person name="Ma L.J."/>
            <person name="Wortman J.R."/>
            <person name="Batzoglou S."/>
            <person name="Lee S.I."/>
            <person name="Basturkmen M."/>
            <person name="Spevak C.C."/>
            <person name="Clutterbuck J."/>
            <person name="Kapitonov V."/>
            <person name="Jurka J."/>
            <person name="Scazzocchio C."/>
            <person name="Farman M."/>
            <person name="Butler J."/>
            <person name="Purcell S."/>
            <person name="Harris S."/>
            <person name="Braus G.H."/>
            <person name="Draht O."/>
            <person name="Busch S."/>
            <person name="D'Enfert C."/>
            <person name="Bouchier C."/>
            <person name="Goldman G.H."/>
            <person name="Bell-Pedersen D."/>
            <person name="Griffiths-Jones S."/>
            <person name="Doonan J.H."/>
            <person name="Yu J."/>
            <person name="Vienken K."/>
            <person name="Pain A."/>
            <person name="Freitag M."/>
            <person name="Selker E.U."/>
            <person name="Archer D.B."/>
            <person name="Penalva M.A."/>
            <person name="Oakley B.R."/>
            <person name="Momany M."/>
            <person name="Tanaka T."/>
            <person name="Kumagai T."/>
            <person name="Asai K."/>
            <person name="Machida M."/>
            <person name="Nierman W.C."/>
            <person name="Denning D.W."/>
            <person name="Caddick M."/>
            <person name="Hynes M."/>
            <person name="Paoletti M."/>
            <person name="Fischer R."/>
            <person name="Miller B."/>
            <person name="Dyer P."/>
            <person name="Sachs M.S."/>
            <person name="Osmani S.A."/>
            <person name="Birren B.W."/>
        </authorList>
    </citation>
    <scope>NUCLEOTIDE SEQUENCE [LARGE SCALE GENOMIC DNA]</scope>
    <source>
        <strain evidence="4">FGSC A4 / ATCC 38163 / CBS 112.46 / NRRL 194 / M139</strain>
    </source>
</reference>
<proteinExistence type="predicted"/>
<keyword evidence="4" id="KW-1185">Reference proteome</keyword>
<dbReference type="eggNOG" id="ENOG502SV1F">
    <property type="taxonomic scope" value="Eukaryota"/>
</dbReference>
<organism evidence="3 4">
    <name type="scientific">Emericella nidulans (strain FGSC A4 / ATCC 38163 / CBS 112.46 / NRRL 194 / M139)</name>
    <name type="common">Aspergillus nidulans</name>
    <dbReference type="NCBI Taxonomy" id="227321"/>
    <lineage>
        <taxon>Eukaryota</taxon>
        <taxon>Fungi</taxon>
        <taxon>Dikarya</taxon>
        <taxon>Ascomycota</taxon>
        <taxon>Pezizomycotina</taxon>
        <taxon>Eurotiomycetes</taxon>
        <taxon>Eurotiomycetidae</taxon>
        <taxon>Eurotiales</taxon>
        <taxon>Aspergillaceae</taxon>
        <taxon>Aspergillus</taxon>
        <taxon>Aspergillus subgen. Nidulantes</taxon>
    </lineage>
</organism>
<dbReference type="InterPro" id="IPR019481">
    <property type="entry name" value="TFIIIC_triple_barrel"/>
</dbReference>
<evidence type="ECO:0000256" key="1">
    <source>
        <dbReference type="SAM" id="MobiDB-lite"/>
    </source>
</evidence>
<dbReference type="Proteomes" id="UP000000560">
    <property type="component" value="Chromosome IV"/>
</dbReference>
<dbReference type="RefSeq" id="XP_680722.1">
    <property type="nucleotide sequence ID" value="XM_675630.2"/>
</dbReference>
<dbReference type="OMA" id="FSCSWAD"/>
<sequence length="324" mass="35842">MSVLDPALLSTSPENGEDSEWEYEYDDTETETFFLNLDLTTNHGPLRPPRRRNDASASAPISAVNTANPTPAPSRPDDRDSAVVNPETDDAPSERVQVLGLHTRNPIISYQNQIFSGAWADQIGTELFFARPDTTSTEFNEPGNAPAEVTPLKHTKDFDLIAANSVKILGRKANLISSSSSAADQRDGLTPETSGLVYKPAHQSNQARFLERLKEVKRSKGETDTVRTVFSTSRRGPNLEDRLRGWVQTEEQLATIQQLNDRAVQGDYDAMIDLENIYTQLGSQNVGPSEELLGSTRLREILDKIDCRASQAVAVEKFEIVLDI</sequence>
<feature type="compositionally biased region" description="Acidic residues" evidence="1">
    <location>
        <begin position="15"/>
        <end position="26"/>
    </location>
</feature>
<dbReference type="Pfam" id="PF10419">
    <property type="entry name" value="TFIIIC_sub6"/>
    <property type="match status" value="1"/>
</dbReference>
<feature type="region of interest" description="Disordered" evidence="1">
    <location>
        <begin position="38"/>
        <end position="93"/>
    </location>
</feature>
<dbReference type="OrthoDB" id="1877767at2759"/>
<accession>C8VBC9</accession>
<dbReference type="InParanoid" id="Q5AW77"/>
<gene>
    <name evidence="3" type="ORF">ANIA_07453</name>
</gene>
<accession>Q5AW77</accession>
<dbReference type="EMBL" id="BN001304">
    <property type="protein sequence ID" value="CBF79412.1"/>
    <property type="molecule type" value="Genomic_DNA"/>
</dbReference>
<evidence type="ECO:0000259" key="2">
    <source>
        <dbReference type="Pfam" id="PF10419"/>
    </source>
</evidence>
<name>Q5AW77_EMENI</name>
<protein>
    <recommendedName>
        <fullName evidence="2">Transcription factor TFIIIC triple barrel domain-containing protein</fullName>
    </recommendedName>
</protein>
<reference evidence="4" key="2">
    <citation type="journal article" date="2009" name="Fungal Genet. Biol.">
        <title>The 2008 update of the Aspergillus nidulans genome annotation: a community effort.</title>
        <authorList>
            <person name="Wortman J.R."/>
            <person name="Gilsenan J.M."/>
            <person name="Joardar V."/>
            <person name="Deegan J."/>
            <person name="Clutterbuck J."/>
            <person name="Andersen M.R."/>
            <person name="Archer D."/>
            <person name="Bencina M."/>
            <person name="Braus G."/>
            <person name="Coutinho P."/>
            <person name="von Dohren H."/>
            <person name="Doonan J."/>
            <person name="Driessen A.J."/>
            <person name="Durek P."/>
            <person name="Espeso E."/>
            <person name="Fekete E."/>
            <person name="Flipphi M."/>
            <person name="Estrada C.G."/>
            <person name="Geysens S."/>
            <person name="Goldman G."/>
            <person name="de Groot P.W."/>
            <person name="Hansen K."/>
            <person name="Harris S.D."/>
            <person name="Heinekamp T."/>
            <person name="Helmstaedt K."/>
            <person name="Henrissat B."/>
            <person name="Hofmann G."/>
            <person name="Homan T."/>
            <person name="Horio T."/>
            <person name="Horiuchi H."/>
            <person name="James S."/>
            <person name="Jones M."/>
            <person name="Karaffa L."/>
            <person name="Karanyi Z."/>
            <person name="Kato M."/>
            <person name="Keller N."/>
            <person name="Kelly D.E."/>
            <person name="Kiel J.A."/>
            <person name="Kim J.M."/>
            <person name="van der Klei I.J."/>
            <person name="Klis F.M."/>
            <person name="Kovalchuk A."/>
            <person name="Krasevec N."/>
            <person name="Kubicek C.P."/>
            <person name="Liu B."/>
            <person name="Maccabe A."/>
            <person name="Meyer V."/>
            <person name="Mirabito P."/>
            <person name="Miskei M."/>
            <person name="Mos M."/>
            <person name="Mullins J."/>
            <person name="Nelson D.R."/>
            <person name="Nielsen J."/>
            <person name="Oakley B.R."/>
            <person name="Osmani S.A."/>
            <person name="Pakula T."/>
            <person name="Paszewski A."/>
            <person name="Paulsen I."/>
            <person name="Pilsyk S."/>
            <person name="Pocsi I."/>
            <person name="Punt P.J."/>
            <person name="Ram A.F."/>
            <person name="Ren Q."/>
            <person name="Robellet X."/>
            <person name="Robson G."/>
            <person name="Seiboth B."/>
            <person name="van Solingen P."/>
            <person name="Specht T."/>
            <person name="Sun J."/>
            <person name="Taheri-Talesh N."/>
            <person name="Takeshita N."/>
            <person name="Ussery D."/>
            <person name="vanKuyk P.A."/>
            <person name="Visser H."/>
            <person name="van de Vondervoort P.J."/>
            <person name="de Vries R.P."/>
            <person name="Walton J."/>
            <person name="Xiang X."/>
            <person name="Xiong Y."/>
            <person name="Zeng A.P."/>
            <person name="Brandt B.W."/>
            <person name="Cornell M.J."/>
            <person name="van den Hondel C.A."/>
            <person name="Visser J."/>
            <person name="Oliver S.G."/>
            <person name="Turner G."/>
        </authorList>
    </citation>
    <scope>GENOME REANNOTATION</scope>
    <source>
        <strain evidence="4">FGSC A4 / ATCC 38163 / CBS 112.46 / NRRL 194 / M139</strain>
    </source>
</reference>
<feature type="domain" description="Transcription factor TFIIIC triple barrel" evidence="2">
    <location>
        <begin position="28"/>
        <end position="175"/>
    </location>
</feature>
<feature type="region of interest" description="Disordered" evidence="1">
    <location>
        <begin position="1"/>
        <end position="26"/>
    </location>
</feature>
<dbReference type="GeneID" id="2869432"/>
<evidence type="ECO:0000313" key="4">
    <source>
        <dbReference type="Proteomes" id="UP000000560"/>
    </source>
</evidence>
<dbReference type="KEGG" id="ani:ANIA_07453"/>
<dbReference type="HOGENOM" id="CLU_062298_0_0_1"/>
<dbReference type="AlphaFoldDB" id="Q5AW77"/>
<dbReference type="Gene3D" id="2.60.40.4370">
    <property type="match status" value="1"/>
</dbReference>
<evidence type="ECO:0000313" key="3">
    <source>
        <dbReference type="EMBL" id="CBF79412.1"/>
    </source>
</evidence>